<evidence type="ECO:0000313" key="1">
    <source>
        <dbReference type="EMBL" id="MFC1849163.1"/>
    </source>
</evidence>
<dbReference type="SUPFAM" id="SSF55961">
    <property type="entry name" value="Bet v1-like"/>
    <property type="match status" value="1"/>
</dbReference>
<keyword evidence="2" id="KW-1185">Reference proteome</keyword>
<dbReference type="Gene3D" id="3.30.530.20">
    <property type="match status" value="1"/>
</dbReference>
<gene>
    <name evidence="1" type="ORF">ACFL27_03040</name>
</gene>
<reference evidence="1 2" key="1">
    <citation type="submission" date="2024-09" db="EMBL/GenBank/DDBJ databases">
        <title>Laminarin stimulates single cell rates of sulfate reduction while oxygen inhibits transcriptomic activity in coastal marine sediment.</title>
        <authorList>
            <person name="Lindsay M."/>
            <person name="Orcutt B."/>
            <person name="Emerson D."/>
            <person name="Stepanauskas R."/>
            <person name="D'Angelo T."/>
        </authorList>
    </citation>
    <scope>NUCLEOTIDE SEQUENCE [LARGE SCALE GENOMIC DNA]</scope>
    <source>
        <strain evidence="1">SAG AM-311-K15</strain>
    </source>
</reference>
<sequence length="156" mass="17797">MAFTVTIVIDRSFEVECAYDKVFELLADVPKSVSHFPKVDQLVDIGDNSYRWEMEKIGVDKYFIQTVYASKYTNDKDEGWVKWVPVPGVGNGIVEGHWKLEAITDDETAIEFHTKGDLTIPLTSFVKFLVSPIVVQQFNSLVDQYHENLKKAFSSL</sequence>
<accession>A0ABV6YST0</accession>
<proteinExistence type="predicted"/>
<dbReference type="InterPro" id="IPR023393">
    <property type="entry name" value="START-like_dom_sf"/>
</dbReference>
<evidence type="ECO:0000313" key="2">
    <source>
        <dbReference type="Proteomes" id="UP001594351"/>
    </source>
</evidence>
<dbReference type="CDD" id="cd07819">
    <property type="entry name" value="SRPBCC_2"/>
    <property type="match status" value="1"/>
</dbReference>
<dbReference type="EMBL" id="JBHPBY010000024">
    <property type="protein sequence ID" value="MFC1849163.1"/>
    <property type="molecule type" value="Genomic_DNA"/>
</dbReference>
<name>A0ABV6YST0_UNCC1</name>
<dbReference type="Proteomes" id="UP001594351">
    <property type="component" value="Unassembled WGS sequence"/>
</dbReference>
<organism evidence="1 2">
    <name type="scientific">candidate division CSSED10-310 bacterium</name>
    <dbReference type="NCBI Taxonomy" id="2855610"/>
    <lineage>
        <taxon>Bacteria</taxon>
        <taxon>Bacteria division CSSED10-310</taxon>
    </lineage>
</organism>
<comment type="caution">
    <text evidence="1">The sequence shown here is derived from an EMBL/GenBank/DDBJ whole genome shotgun (WGS) entry which is preliminary data.</text>
</comment>
<protein>
    <submittedName>
        <fullName evidence="1">SRPBCC family protein</fullName>
    </submittedName>
</protein>